<accession>A0AAD5VAN3</accession>
<feature type="region of interest" description="Disordered" evidence="1">
    <location>
        <begin position="1"/>
        <end position="23"/>
    </location>
</feature>
<feature type="compositionally biased region" description="Basic and acidic residues" evidence="1">
    <location>
        <begin position="253"/>
        <end position="263"/>
    </location>
</feature>
<feature type="region of interest" description="Disordered" evidence="1">
    <location>
        <begin position="234"/>
        <end position="263"/>
    </location>
</feature>
<gene>
    <name evidence="3" type="ORF">NLI96_g1268</name>
</gene>
<comment type="caution">
    <text evidence="3">The sequence shown here is derived from an EMBL/GenBank/DDBJ whole genome shotgun (WGS) entry which is preliminary data.</text>
</comment>
<dbReference type="InterPro" id="IPR029058">
    <property type="entry name" value="AB_hydrolase_fold"/>
</dbReference>
<dbReference type="PANTHER" id="PTHR33840">
    <property type="match status" value="1"/>
</dbReference>
<proteinExistence type="predicted"/>
<dbReference type="AlphaFoldDB" id="A0AAD5VAN3"/>
<protein>
    <recommendedName>
        <fullName evidence="2">T6SS Phospholipase effector Tle1-like catalytic domain-containing protein</fullName>
    </recommendedName>
</protein>
<dbReference type="EMBL" id="JANAWD010000024">
    <property type="protein sequence ID" value="KAJ3490667.1"/>
    <property type="molecule type" value="Genomic_DNA"/>
</dbReference>
<reference evidence="3" key="1">
    <citation type="submission" date="2022-07" db="EMBL/GenBank/DDBJ databases">
        <title>Genome Sequence of Physisporinus lineatus.</title>
        <authorList>
            <person name="Buettner E."/>
        </authorList>
    </citation>
    <scope>NUCLEOTIDE SEQUENCE</scope>
    <source>
        <strain evidence="3">VT162</strain>
    </source>
</reference>
<evidence type="ECO:0000313" key="3">
    <source>
        <dbReference type="EMBL" id="KAJ3490667.1"/>
    </source>
</evidence>
<feature type="region of interest" description="Disordered" evidence="1">
    <location>
        <begin position="397"/>
        <end position="451"/>
    </location>
</feature>
<keyword evidence="4" id="KW-1185">Reference proteome</keyword>
<evidence type="ECO:0000256" key="1">
    <source>
        <dbReference type="SAM" id="MobiDB-lite"/>
    </source>
</evidence>
<dbReference type="SUPFAM" id="SSF53474">
    <property type="entry name" value="alpha/beta-Hydrolases"/>
    <property type="match status" value="1"/>
</dbReference>
<evidence type="ECO:0000313" key="4">
    <source>
        <dbReference type="Proteomes" id="UP001212997"/>
    </source>
</evidence>
<feature type="compositionally biased region" description="Low complexity" evidence="1">
    <location>
        <begin position="1"/>
        <end position="13"/>
    </location>
</feature>
<evidence type="ECO:0000259" key="2">
    <source>
        <dbReference type="Pfam" id="PF09994"/>
    </source>
</evidence>
<dbReference type="Proteomes" id="UP001212997">
    <property type="component" value="Unassembled WGS sequence"/>
</dbReference>
<sequence length="565" mass="62262">MDPHSTSSSSPVAVAPPPPGKTMPKKARTLVLCFDGTANQFDGENTNIVKFYALLKKDATEEQLCYYQPGIGTYFQPGVVSPLFQWCAKILDEAVAWYLDAHVRGGYQFLMQNWRPGDKICIFGFSRGAYTARALAGMLHKIGLLPKDNPEQVPFAYKLFKKTDAKNVDLAQGFKETFCRDVSIDFVGVWDTVASVGVITGPSLPFTTANTTIKVFRHALALDERRVKFLPNRYHKPAEGVPNNRSFRRRAKSAAEKTDSSFRDSMKRLSPANSLRRATMKIGSLSRKGRRITEADLEAARGLPETRVQGGPIAIKQEDDEIEGGTDCLEVWFAGCHSDVGGGAVPNSDEHCLADITLRWMVRQVVLSQCGITFDSSALSRAHMPDSVFAGPGFALSTSSSHHRPHSADSLMRRPHVSDEPRNHSVDGRLSPSAAGPSSPPDPFASPKMKDKAVEEVEIHSAGINTRAASPTETALTEADEVCSIHDQLKAAPLWWILEIIPLIWSTQDAVGNWKKTFGFHGGRGRPIPDEHPVFHESVKDRMADPDLKYKPKAKYTEGSETYCH</sequence>
<feature type="domain" description="T6SS Phospholipase effector Tle1-like catalytic" evidence="2">
    <location>
        <begin position="28"/>
        <end position="364"/>
    </location>
</feature>
<dbReference type="InterPro" id="IPR018712">
    <property type="entry name" value="Tle1-like_cat"/>
</dbReference>
<feature type="compositionally biased region" description="Basic and acidic residues" evidence="1">
    <location>
        <begin position="416"/>
        <end position="427"/>
    </location>
</feature>
<dbReference type="Pfam" id="PF09994">
    <property type="entry name" value="T6SS_Tle1-like_cat"/>
    <property type="match status" value="1"/>
</dbReference>
<organism evidence="3 4">
    <name type="scientific">Meripilus lineatus</name>
    <dbReference type="NCBI Taxonomy" id="2056292"/>
    <lineage>
        <taxon>Eukaryota</taxon>
        <taxon>Fungi</taxon>
        <taxon>Dikarya</taxon>
        <taxon>Basidiomycota</taxon>
        <taxon>Agaricomycotina</taxon>
        <taxon>Agaricomycetes</taxon>
        <taxon>Polyporales</taxon>
        <taxon>Meripilaceae</taxon>
        <taxon>Meripilus</taxon>
    </lineage>
</organism>
<dbReference type="PANTHER" id="PTHR33840:SF2">
    <property type="entry name" value="TLE1 PHOSPHOLIPASE DOMAIN-CONTAINING PROTEIN"/>
    <property type="match status" value="1"/>
</dbReference>
<name>A0AAD5VAN3_9APHY</name>